<evidence type="ECO:0000256" key="3">
    <source>
        <dbReference type="ARBA" id="ARBA00022475"/>
    </source>
</evidence>
<keyword evidence="9" id="KW-1185">Reference proteome</keyword>
<dbReference type="CDD" id="cd13149">
    <property type="entry name" value="MATE_like_2"/>
    <property type="match status" value="1"/>
</dbReference>
<evidence type="ECO:0000313" key="8">
    <source>
        <dbReference type="EMBL" id="ADE55864.1"/>
    </source>
</evidence>
<dbReference type="AlphaFoldDB" id="D5EQQ0"/>
<keyword evidence="5 7" id="KW-1133">Transmembrane helix</keyword>
<dbReference type="GO" id="GO:0005886">
    <property type="term" value="C:plasma membrane"/>
    <property type="evidence" value="ECO:0007669"/>
    <property type="project" value="UniProtKB-SubCell"/>
</dbReference>
<feature type="transmembrane region" description="Helical" evidence="7">
    <location>
        <begin position="135"/>
        <end position="156"/>
    </location>
</feature>
<feature type="transmembrane region" description="Helical" evidence="7">
    <location>
        <begin position="414"/>
        <end position="433"/>
    </location>
</feature>
<feature type="transmembrane region" description="Helical" evidence="7">
    <location>
        <begin position="12"/>
        <end position="33"/>
    </location>
</feature>
<evidence type="ECO:0000313" key="9">
    <source>
        <dbReference type="Proteomes" id="UP000000925"/>
    </source>
</evidence>
<gene>
    <name evidence="8" type="ordered locus">Caka_2851</name>
</gene>
<keyword evidence="4 7" id="KW-0812">Transmembrane</keyword>
<evidence type="ECO:0000256" key="4">
    <source>
        <dbReference type="ARBA" id="ARBA00022692"/>
    </source>
</evidence>
<dbReference type="EMBL" id="CP001998">
    <property type="protein sequence ID" value="ADE55864.1"/>
    <property type="molecule type" value="Genomic_DNA"/>
</dbReference>
<comment type="subcellular location">
    <subcellularLocation>
        <location evidence="1">Cell membrane</location>
        <topology evidence="1">Multi-pass membrane protein</topology>
    </subcellularLocation>
</comment>
<dbReference type="GO" id="GO:0042910">
    <property type="term" value="F:xenobiotic transmembrane transporter activity"/>
    <property type="evidence" value="ECO:0007669"/>
    <property type="project" value="InterPro"/>
</dbReference>
<feature type="transmembrane region" description="Helical" evidence="7">
    <location>
        <begin position="163"/>
        <end position="187"/>
    </location>
</feature>
<feature type="transmembrane region" description="Helical" evidence="7">
    <location>
        <begin position="53"/>
        <end position="78"/>
    </location>
</feature>
<evidence type="ECO:0000256" key="1">
    <source>
        <dbReference type="ARBA" id="ARBA00004651"/>
    </source>
</evidence>
<feature type="transmembrane region" description="Helical" evidence="7">
    <location>
        <begin position="358"/>
        <end position="375"/>
    </location>
</feature>
<sequence length="454" mass="49049">MSTLLEGSICRHLTRLTLPSIGGILAIMLFNLTDTWFISKLGTEELAAIGFTFPVVLIVGSLAIGFSTGAASIITRALGANDRPLARRAVADGLLLTVGGTLIISALGYIYCEPLFALLGAEGVVLQRVTEYMQIWFLGAVLMILPPVSDGCLRAAGDMVRPLVVMCICAGVNVILDPIFIFGWGPIPPMEMAGAAIATLIARAMGMLGSLYFLHYHHHLIDWSRPRLTACGRSCVDIIRLGIPAAISQALNPLLMSLYLKLAATTGGIHAVAAMASGTRIEGFVLMTTYAFNIALIPITGQNFGAGNYERVCQVRKICLRFAWIYSIAALLFLLLTAKWMSSWFSEEATIVEMSTQYLIIAAIGHIGINMSIWMSQMMNIIGKPKASLALTLSRVFVYSIPLCWIGSHFYGFIGLVTGITTANLIAGIHANYQSKRTLSNAMEFRCAPNQTTT</sequence>
<evidence type="ECO:0000256" key="7">
    <source>
        <dbReference type="SAM" id="Phobius"/>
    </source>
</evidence>
<dbReference type="InterPro" id="IPR048279">
    <property type="entry name" value="MdtK-like"/>
</dbReference>
<keyword evidence="3" id="KW-1003">Cell membrane</keyword>
<keyword evidence="2" id="KW-0813">Transport</keyword>
<evidence type="ECO:0000256" key="2">
    <source>
        <dbReference type="ARBA" id="ARBA00022448"/>
    </source>
</evidence>
<dbReference type="InterPro" id="IPR052031">
    <property type="entry name" value="Membrane_Transporter-Flippase"/>
</dbReference>
<keyword evidence="6 7" id="KW-0472">Membrane</keyword>
<dbReference type="STRING" id="583355.Caka_2851"/>
<dbReference type="InterPro" id="IPR002528">
    <property type="entry name" value="MATE_fam"/>
</dbReference>
<reference evidence="8 9" key="1">
    <citation type="journal article" date="2010" name="Stand. Genomic Sci.">
        <title>Complete genome sequence of Coraliomargarita akajimensis type strain (04OKA010-24).</title>
        <authorList>
            <person name="Mavromatis K."/>
            <person name="Abt B."/>
            <person name="Brambilla E."/>
            <person name="Lapidus A."/>
            <person name="Copeland A."/>
            <person name="Deshpande S."/>
            <person name="Nolan M."/>
            <person name="Lucas S."/>
            <person name="Tice H."/>
            <person name="Cheng J.F."/>
            <person name="Han C."/>
            <person name="Detter J.C."/>
            <person name="Woyke T."/>
            <person name="Goodwin L."/>
            <person name="Pitluck S."/>
            <person name="Held B."/>
            <person name="Brettin T."/>
            <person name="Tapia R."/>
            <person name="Ivanova N."/>
            <person name="Mikhailova N."/>
            <person name="Pati A."/>
            <person name="Liolios K."/>
            <person name="Chen A."/>
            <person name="Palaniappan K."/>
            <person name="Land M."/>
            <person name="Hauser L."/>
            <person name="Chang Y.J."/>
            <person name="Jeffries C.D."/>
            <person name="Rohde M."/>
            <person name="Goker M."/>
            <person name="Bristow J."/>
            <person name="Eisen J.A."/>
            <person name="Markowitz V."/>
            <person name="Hugenholtz P."/>
            <person name="Klenk H.P."/>
            <person name="Kyrpides N.C."/>
        </authorList>
    </citation>
    <scope>NUCLEOTIDE SEQUENCE [LARGE SCALE GENOMIC DNA]</scope>
    <source>
        <strain evidence="9">DSM 45221 / IAM 15411 / JCM 23193 / KCTC 12865</strain>
    </source>
</reference>
<dbReference type="Proteomes" id="UP000000925">
    <property type="component" value="Chromosome"/>
</dbReference>
<feature type="transmembrane region" description="Helical" evidence="7">
    <location>
        <begin position="193"/>
        <end position="214"/>
    </location>
</feature>
<dbReference type="KEGG" id="caa:Caka_2851"/>
<feature type="transmembrane region" description="Helical" evidence="7">
    <location>
        <begin position="387"/>
        <end position="408"/>
    </location>
</feature>
<evidence type="ECO:0000256" key="5">
    <source>
        <dbReference type="ARBA" id="ARBA00022989"/>
    </source>
</evidence>
<dbReference type="PANTHER" id="PTHR43549">
    <property type="entry name" value="MULTIDRUG RESISTANCE PROTEIN YPNP-RELATED"/>
    <property type="match status" value="1"/>
</dbReference>
<feature type="transmembrane region" description="Helical" evidence="7">
    <location>
        <begin position="284"/>
        <end position="306"/>
    </location>
</feature>
<name>D5EQQ0_CORAD</name>
<dbReference type="GO" id="GO:0015297">
    <property type="term" value="F:antiporter activity"/>
    <property type="evidence" value="ECO:0007669"/>
    <property type="project" value="InterPro"/>
</dbReference>
<dbReference type="Pfam" id="PF01554">
    <property type="entry name" value="MatE"/>
    <property type="match status" value="2"/>
</dbReference>
<evidence type="ECO:0000256" key="6">
    <source>
        <dbReference type="ARBA" id="ARBA00023136"/>
    </source>
</evidence>
<dbReference type="RefSeq" id="WP_013044586.1">
    <property type="nucleotide sequence ID" value="NC_014008.1"/>
</dbReference>
<dbReference type="HOGENOM" id="CLU_012893_0_1_0"/>
<dbReference type="OrthoDB" id="305360at2"/>
<dbReference type="NCBIfam" id="TIGR00797">
    <property type="entry name" value="matE"/>
    <property type="match status" value="1"/>
</dbReference>
<organism evidence="8 9">
    <name type="scientific">Coraliomargarita akajimensis (strain DSM 45221 / IAM 15411 / JCM 23193 / KCTC 12865 / 04OKA010-24)</name>
    <dbReference type="NCBI Taxonomy" id="583355"/>
    <lineage>
        <taxon>Bacteria</taxon>
        <taxon>Pseudomonadati</taxon>
        <taxon>Verrucomicrobiota</taxon>
        <taxon>Opitutia</taxon>
        <taxon>Puniceicoccales</taxon>
        <taxon>Coraliomargaritaceae</taxon>
        <taxon>Coraliomargarita</taxon>
    </lineage>
</organism>
<dbReference type="PANTHER" id="PTHR43549:SF3">
    <property type="entry name" value="MULTIDRUG RESISTANCE PROTEIN YPNP-RELATED"/>
    <property type="match status" value="1"/>
</dbReference>
<protein>
    <submittedName>
        <fullName evidence="8">MATE efflux family protein</fullName>
    </submittedName>
</protein>
<proteinExistence type="predicted"/>
<dbReference type="PIRSF" id="PIRSF006603">
    <property type="entry name" value="DinF"/>
    <property type="match status" value="1"/>
</dbReference>
<feature type="transmembrane region" description="Helical" evidence="7">
    <location>
        <begin position="258"/>
        <end position="278"/>
    </location>
</feature>
<feature type="transmembrane region" description="Helical" evidence="7">
    <location>
        <begin position="90"/>
        <end position="111"/>
    </location>
</feature>
<feature type="transmembrane region" description="Helical" evidence="7">
    <location>
        <begin position="318"/>
        <end position="338"/>
    </location>
</feature>
<dbReference type="eggNOG" id="COG0534">
    <property type="taxonomic scope" value="Bacteria"/>
</dbReference>
<accession>D5EQQ0</accession>